<reference evidence="1 2" key="1">
    <citation type="submission" date="2019-03" db="EMBL/GenBank/DDBJ databases">
        <title>Genomic Encyclopedia of Type Strains, Phase IV (KMG-IV): sequencing the most valuable type-strain genomes for metagenomic binning, comparative biology and taxonomic classification.</title>
        <authorList>
            <person name="Goeker M."/>
        </authorList>
    </citation>
    <scope>NUCLEOTIDE SEQUENCE [LARGE SCALE GENOMIC DNA]</scope>
    <source>
        <strain evidence="1 2">DSM 18577</strain>
    </source>
</reference>
<gene>
    <name evidence="1" type="ORF">EV690_2138</name>
</gene>
<accession>A0A4R1JLU2</accession>
<keyword evidence="2" id="KW-1185">Reference proteome</keyword>
<evidence type="ECO:0000313" key="2">
    <source>
        <dbReference type="Proteomes" id="UP000295565"/>
    </source>
</evidence>
<dbReference type="Proteomes" id="UP000295565">
    <property type="component" value="Unassembled WGS sequence"/>
</dbReference>
<organism evidence="1 2">
    <name type="scientific">Celerinatantimonas diazotrophica</name>
    <dbReference type="NCBI Taxonomy" id="412034"/>
    <lineage>
        <taxon>Bacteria</taxon>
        <taxon>Pseudomonadati</taxon>
        <taxon>Pseudomonadota</taxon>
        <taxon>Gammaproteobacteria</taxon>
        <taxon>Celerinatantimonadaceae</taxon>
        <taxon>Celerinatantimonas</taxon>
    </lineage>
</organism>
<dbReference type="EMBL" id="SMGD01000013">
    <property type="protein sequence ID" value="TCK52038.1"/>
    <property type="molecule type" value="Genomic_DNA"/>
</dbReference>
<evidence type="ECO:0000313" key="1">
    <source>
        <dbReference type="EMBL" id="TCK52038.1"/>
    </source>
</evidence>
<comment type="caution">
    <text evidence="1">The sequence shown here is derived from an EMBL/GenBank/DDBJ whole genome shotgun (WGS) entry which is preliminary data.</text>
</comment>
<dbReference type="AlphaFoldDB" id="A0A4R1JLU2"/>
<proteinExistence type="predicted"/>
<sequence>MANSKSLPSSKPILPAQKSIVELVERYPTQTIRVLKAWLKQPNEKPRR</sequence>
<name>A0A4R1JLU2_9GAMM</name>
<dbReference type="RefSeq" id="WP_165872728.1">
    <property type="nucleotide sequence ID" value="NZ_OU594967.1"/>
</dbReference>
<protein>
    <submittedName>
        <fullName evidence="1">Uncharacterized protein</fullName>
    </submittedName>
</protein>